<comment type="caution">
    <text evidence="2">The sequence shown here is derived from an EMBL/GenBank/DDBJ whole genome shotgun (WGS) entry which is preliminary data.</text>
</comment>
<keyword evidence="3" id="KW-1185">Reference proteome</keyword>
<dbReference type="EMBL" id="SGXC01000001">
    <property type="protein sequence ID" value="RZS84267.1"/>
    <property type="molecule type" value="Genomic_DNA"/>
</dbReference>
<reference evidence="2 3" key="1">
    <citation type="submission" date="2019-02" db="EMBL/GenBank/DDBJ databases">
        <title>Genomic Encyclopedia of Type Strains, Phase IV (KMG-IV): sequencing the most valuable type-strain genomes for metagenomic binning, comparative biology and taxonomic classification.</title>
        <authorList>
            <person name="Goeker M."/>
        </authorList>
    </citation>
    <scope>NUCLEOTIDE SEQUENCE [LARGE SCALE GENOMIC DNA]</scope>
    <source>
        <strain evidence="2 3">K24</strain>
    </source>
</reference>
<accession>A0A4V2F3I9</accession>
<feature type="region of interest" description="Disordered" evidence="1">
    <location>
        <begin position="240"/>
        <end position="260"/>
    </location>
</feature>
<evidence type="ECO:0000256" key="1">
    <source>
        <dbReference type="SAM" id="MobiDB-lite"/>
    </source>
</evidence>
<dbReference type="Proteomes" id="UP000292445">
    <property type="component" value="Unassembled WGS sequence"/>
</dbReference>
<organism evidence="2 3">
    <name type="scientific">Pigmentiphaga kullae</name>
    <dbReference type="NCBI Taxonomy" id="151784"/>
    <lineage>
        <taxon>Bacteria</taxon>
        <taxon>Pseudomonadati</taxon>
        <taxon>Pseudomonadota</taxon>
        <taxon>Betaproteobacteria</taxon>
        <taxon>Burkholderiales</taxon>
        <taxon>Alcaligenaceae</taxon>
        <taxon>Pigmentiphaga</taxon>
    </lineage>
</organism>
<sequence length="260" mass="28493">MHRGIRATERPGRLFSDRHGKAPDSVEVFFGQRCSVTGQDDGTDWRLLMRGPDRGCDAVDLGEGSATSDGIQPLADKCEVISNRCGSFVRVSGCAGFPENRLGVDVVQESKDGAPGCGTVHRDAPSGLRGIGPALLAFNFVEINDGGRNGPSQIRRQSGRLRRVSKNRMHEPRRLMLGNDLGTKFPNTQRSPVLGRPHNLLEIPSARQRLECSLHRALVHVEFPRQLRNTSRLLRFNNGFQNQQASTKGGIQFTSPESGS</sequence>
<gene>
    <name evidence="2" type="ORF">EV675_0281</name>
</gene>
<name>A0A4V2F3I9_9BURK</name>
<evidence type="ECO:0000313" key="3">
    <source>
        <dbReference type="Proteomes" id="UP000292445"/>
    </source>
</evidence>
<proteinExistence type="predicted"/>
<evidence type="ECO:0000313" key="2">
    <source>
        <dbReference type="EMBL" id="RZS84267.1"/>
    </source>
</evidence>
<dbReference type="AlphaFoldDB" id="A0A4V2F3I9"/>
<protein>
    <submittedName>
        <fullName evidence="2">Uncharacterized protein</fullName>
    </submittedName>
</protein>